<dbReference type="Proteomes" id="UP000324133">
    <property type="component" value="Unassembled WGS sequence"/>
</dbReference>
<organism evidence="1 2">
    <name type="scientific">Rufibacter hautae</name>
    <dbReference type="NCBI Taxonomy" id="2595005"/>
    <lineage>
        <taxon>Bacteria</taxon>
        <taxon>Pseudomonadati</taxon>
        <taxon>Bacteroidota</taxon>
        <taxon>Cytophagia</taxon>
        <taxon>Cytophagales</taxon>
        <taxon>Hymenobacteraceae</taxon>
        <taxon>Rufibacter</taxon>
    </lineage>
</organism>
<reference evidence="1 2" key="1">
    <citation type="submission" date="2019-07" db="EMBL/GenBank/DDBJ databases">
        <title>Rufibacter sp. nov., isolated from lake sediment.</title>
        <authorList>
            <person name="Qu J.-H."/>
        </authorList>
    </citation>
    <scope>NUCLEOTIDE SEQUENCE [LARGE SCALE GENOMIC DNA]</scope>
    <source>
        <strain evidence="1 2">NBS58-1</strain>
    </source>
</reference>
<accession>A0A5B6TE73</accession>
<dbReference type="AlphaFoldDB" id="A0A5B6TE73"/>
<evidence type="ECO:0000313" key="2">
    <source>
        <dbReference type="Proteomes" id="UP000324133"/>
    </source>
</evidence>
<protein>
    <submittedName>
        <fullName evidence="1">Uncharacterized protein</fullName>
    </submittedName>
</protein>
<proteinExistence type="predicted"/>
<dbReference type="RefSeq" id="WP_149091524.1">
    <property type="nucleotide sequence ID" value="NZ_VKKY01000002.1"/>
</dbReference>
<gene>
    <name evidence="1" type="ORF">FOA19_14620</name>
</gene>
<keyword evidence="2" id="KW-1185">Reference proteome</keyword>
<evidence type="ECO:0000313" key="1">
    <source>
        <dbReference type="EMBL" id="KAA3438466.1"/>
    </source>
</evidence>
<name>A0A5B6TE73_9BACT</name>
<dbReference type="EMBL" id="VKKY01000002">
    <property type="protein sequence ID" value="KAA3438466.1"/>
    <property type="molecule type" value="Genomic_DNA"/>
</dbReference>
<sequence length="107" mass="12185">MQSLTKNKALESSWITMQDSVKTVSFMGIPVVKVAIWDQKVKSLLGGVLPHRGVLFLKDAVQIWNDTDTEDAVMDFWYDKTTDKNYLRIRYKMGVGYFDGALVTVGY</sequence>
<comment type="caution">
    <text evidence="1">The sequence shown here is derived from an EMBL/GenBank/DDBJ whole genome shotgun (WGS) entry which is preliminary data.</text>
</comment>